<gene>
    <name evidence="1" type="ORF">E3N88_42529</name>
</gene>
<dbReference type="EMBL" id="SZYD01000628">
    <property type="protein sequence ID" value="KAD1625199.1"/>
    <property type="molecule type" value="Genomic_DNA"/>
</dbReference>
<reference evidence="1 2" key="1">
    <citation type="submission" date="2019-05" db="EMBL/GenBank/DDBJ databases">
        <title>Mikania micrantha, genome provides insights into the molecular mechanism of rapid growth.</title>
        <authorList>
            <person name="Liu B."/>
        </authorList>
    </citation>
    <scope>NUCLEOTIDE SEQUENCE [LARGE SCALE GENOMIC DNA]</scope>
    <source>
        <strain evidence="1">NLD-2019</strain>
        <tissue evidence="1">Leaf</tissue>
    </source>
</reference>
<dbReference type="AlphaFoldDB" id="A0A5N6LJR0"/>
<dbReference type="Proteomes" id="UP000326396">
    <property type="component" value="Unassembled WGS sequence"/>
</dbReference>
<proteinExistence type="predicted"/>
<comment type="caution">
    <text evidence="1">The sequence shown here is derived from an EMBL/GenBank/DDBJ whole genome shotgun (WGS) entry which is preliminary data.</text>
</comment>
<accession>A0A5N6LJR0</accession>
<organism evidence="1 2">
    <name type="scientific">Mikania micrantha</name>
    <name type="common">bitter vine</name>
    <dbReference type="NCBI Taxonomy" id="192012"/>
    <lineage>
        <taxon>Eukaryota</taxon>
        <taxon>Viridiplantae</taxon>
        <taxon>Streptophyta</taxon>
        <taxon>Embryophyta</taxon>
        <taxon>Tracheophyta</taxon>
        <taxon>Spermatophyta</taxon>
        <taxon>Magnoliopsida</taxon>
        <taxon>eudicotyledons</taxon>
        <taxon>Gunneridae</taxon>
        <taxon>Pentapetalae</taxon>
        <taxon>asterids</taxon>
        <taxon>campanulids</taxon>
        <taxon>Asterales</taxon>
        <taxon>Asteraceae</taxon>
        <taxon>Asteroideae</taxon>
        <taxon>Heliantheae alliance</taxon>
        <taxon>Eupatorieae</taxon>
        <taxon>Mikania</taxon>
    </lineage>
</organism>
<dbReference type="OrthoDB" id="415460at2759"/>
<evidence type="ECO:0000313" key="1">
    <source>
        <dbReference type="EMBL" id="KAD1625199.1"/>
    </source>
</evidence>
<sequence>MVARAFLYMPETRIDKRHRRVAKWVLHHQITVEDLLAADINNNGFLRKEADPTLDIKKEHAKPNLIKLTKIAKCKKLDSSSEVGKMAASNHWKVGM</sequence>
<name>A0A5N6LJR0_9ASTR</name>
<keyword evidence="2" id="KW-1185">Reference proteome</keyword>
<evidence type="ECO:0000313" key="2">
    <source>
        <dbReference type="Proteomes" id="UP000326396"/>
    </source>
</evidence>
<protein>
    <submittedName>
        <fullName evidence="1">Uncharacterized protein</fullName>
    </submittedName>
</protein>